<evidence type="ECO:0000313" key="1">
    <source>
        <dbReference type="EMBL" id="TDG68067.1"/>
    </source>
</evidence>
<accession>A0A4R5N897</accession>
<dbReference type="AlphaFoldDB" id="A0A4R5N897"/>
<comment type="caution">
    <text evidence="1">The sequence shown here is derived from an EMBL/GenBank/DDBJ whole genome shotgun (WGS) entry which is preliminary data.</text>
</comment>
<dbReference type="Proteomes" id="UP000295681">
    <property type="component" value="Unassembled WGS sequence"/>
</dbReference>
<name>A0A4R5N897_9LACO</name>
<sequence length="139" mass="15763">MLEEQVTHPRYDHLLATLKLVSPKKIQNNEEYSQMYDKIIDLLLNKAIKDVTTYTHIPVNELPAELDETIVMIAKNTIDLSGFTTPVEQMVNQNVSNLTEGDTSVSFKSDGEVMASLLGVNLITNSYYGLLNTYRRLLR</sequence>
<dbReference type="RefSeq" id="WP_010007807.1">
    <property type="nucleotide sequence ID" value="NZ_PUFI01000014.1"/>
</dbReference>
<protein>
    <submittedName>
        <fullName evidence="1">Uncharacterized protein</fullName>
    </submittedName>
</protein>
<reference evidence="1 2" key="1">
    <citation type="journal article" date="2019" name="Appl. Microbiol. Biotechnol.">
        <title>Uncovering carbohydrate metabolism through a genotype-phenotype association study of 56 lactic acid bacteria genomes.</title>
        <authorList>
            <person name="Buron-Moles G."/>
            <person name="Chailyan A."/>
            <person name="Dolejs I."/>
            <person name="Forster J."/>
            <person name="Miks M.H."/>
        </authorList>
    </citation>
    <scope>NUCLEOTIDE SEQUENCE [LARGE SCALE GENOMIC DNA]</scope>
    <source>
        <strain evidence="1 2">ATCC 700006</strain>
    </source>
</reference>
<gene>
    <name evidence="1" type="ORF">C5L23_000373</name>
</gene>
<dbReference type="EMBL" id="PUFI01000014">
    <property type="protein sequence ID" value="TDG68067.1"/>
    <property type="molecule type" value="Genomic_DNA"/>
</dbReference>
<keyword evidence="2" id="KW-1185">Reference proteome</keyword>
<proteinExistence type="predicted"/>
<evidence type="ECO:0000313" key="2">
    <source>
        <dbReference type="Proteomes" id="UP000295681"/>
    </source>
</evidence>
<organism evidence="1 2">
    <name type="scientific">Leuconostoc fallax</name>
    <dbReference type="NCBI Taxonomy" id="1251"/>
    <lineage>
        <taxon>Bacteria</taxon>
        <taxon>Bacillati</taxon>
        <taxon>Bacillota</taxon>
        <taxon>Bacilli</taxon>
        <taxon>Lactobacillales</taxon>
        <taxon>Lactobacillaceae</taxon>
        <taxon>Leuconostoc</taxon>
    </lineage>
</organism>
<dbReference type="STRING" id="907931.GCA_000165675_00977"/>